<feature type="transmembrane region" description="Helical" evidence="1">
    <location>
        <begin position="56"/>
        <end position="75"/>
    </location>
</feature>
<evidence type="ECO:0000256" key="1">
    <source>
        <dbReference type="SAM" id="Phobius"/>
    </source>
</evidence>
<feature type="transmembrane region" description="Helical" evidence="1">
    <location>
        <begin position="23"/>
        <end position="44"/>
    </location>
</feature>
<keyword evidence="1" id="KW-0472">Membrane</keyword>
<dbReference type="AlphaFoldDB" id="A0A1Y2T5Y3"/>
<accession>A0A1Y2T5Y3</accession>
<evidence type="ECO:0008006" key="4">
    <source>
        <dbReference type="Google" id="ProtNLM"/>
    </source>
</evidence>
<protein>
    <recommendedName>
        <fullName evidence="4">Nucleoside transporter/FeoB GTPase Gate domain-containing protein</fullName>
    </recommendedName>
</protein>
<keyword evidence="1" id="KW-1133">Transmembrane helix</keyword>
<evidence type="ECO:0000313" key="3">
    <source>
        <dbReference type="Proteomes" id="UP000194267"/>
    </source>
</evidence>
<organism evidence="2 3">
    <name type="scientific">Symbiobacterium thermophilum</name>
    <dbReference type="NCBI Taxonomy" id="2734"/>
    <lineage>
        <taxon>Bacteria</taxon>
        <taxon>Bacillati</taxon>
        <taxon>Bacillota</taxon>
        <taxon>Clostridia</taxon>
        <taxon>Eubacteriales</taxon>
        <taxon>Symbiobacteriaceae</taxon>
        <taxon>Symbiobacterium</taxon>
    </lineage>
</organism>
<evidence type="ECO:0000313" key="2">
    <source>
        <dbReference type="EMBL" id="OTA41134.1"/>
    </source>
</evidence>
<gene>
    <name evidence="2" type="ORF">A6D92_09675</name>
</gene>
<keyword evidence="1" id="KW-0812">Transmembrane</keyword>
<reference evidence="3" key="1">
    <citation type="submission" date="2016-04" db="EMBL/GenBank/DDBJ databases">
        <authorList>
            <person name="Antunes L.P."/>
            <person name="Martins L.F."/>
            <person name="Pereira R.V."/>
            <person name="Thomas A.M."/>
            <person name="Barbosa D."/>
            <person name="Nascimento L."/>
            <person name="Silva G.M."/>
            <person name="Condomitti G.W."/>
            <person name="Digiampietri L.A."/>
            <person name="Lombardi K.C."/>
            <person name="Ramos P.L."/>
            <person name="Quaggio R.B."/>
            <person name="Oliveira J.C."/>
            <person name="Pascon R.C."/>
            <person name="Cruz J.B."/>
            <person name="Silva A.M."/>
            <person name="Setubal J.C."/>
        </authorList>
    </citation>
    <scope>NUCLEOTIDE SEQUENCE [LARGE SCALE GENOMIC DNA]</scope>
</reference>
<proteinExistence type="predicted"/>
<sequence>MGFVRRDFGAAGLFDLALNPHQVMVAVLTITLFTPCIASIMIMFKERGKRQGAAIWVADIFLAIFLGGLFNRILVW</sequence>
<name>A0A1Y2T5Y3_SYMTR</name>
<comment type="caution">
    <text evidence="2">The sequence shown here is derived from an EMBL/GenBank/DDBJ whole genome shotgun (WGS) entry which is preliminary data.</text>
</comment>
<dbReference type="EMBL" id="LWLV01000767">
    <property type="protein sequence ID" value="OTA41134.1"/>
    <property type="molecule type" value="Genomic_DNA"/>
</dbReference>
<dbReference type="Proteomes" id="UP000194267">
    <property type="component" value="Unassembled WGS sequence"/>
</dbReference>